<evidence type="ECO:0000313" key="2">
    <source>
        <dbReference type="Proteomes" id="UP000285875"/>
    </source>
</evidence>
<gene>
    <name evidence="1" type="ORF">C0Z10_04040</name>
</gene>
<protein>
    <submittedName>
        <fullName evidence="1">Uncharacterized protein</fullName>
    </submittedName>
</protein>
<dbReference type="Pfam" id="PF18143">
    <property type="entry name" value="HAD_SAK_2"/>
    <property type="match status" value="1"/>
</dbReference>
<organism evidence="1 2">
    <name type="scientific">Acidipropionibacterium jensenii</name>
    <dbReference type="NCBI Taxonomy" id="1749"/>
    <lineage>
        <taxon>Bacteria</taxon>
        <taxon>Bacillati</taxon>
        <taxon>Actinomycetota</taxon>
        <taxon>Actinomycetes</taxon>
        <taxon>Propionibacteriales</taxon>
        <taxon>Propionibacteriaceae</taxon>
        <taxon>Acidipropionibacterium</taxon>
    </lineage>
</organism>
<proteinExistence type="predicted"/>
<dbReference type="KEGG" id="aji:C0Z10_04040"/>
<reference evidence="2" key="1">
    <citation type="submission" date="2017-12" db="EMBL/GenBank/DDBJ databases">
        <title>Whole genome sequencing of Acidipropionibacterium jensenii strains JS279 and JS280.</title>
        <authorList>
            <person name="Deptula P."/>
            <person name="Laine P."/>
            <person name="Smolander O.-P."/>
            <person name="Paulin L."/>
            <person name="Auvinen P."/>
            <person name="Varmanen P."/>
        </authorList>
    </citation>
    <scope>NUCLEOTIDE SEQUENCE [LARGE SCALE GENOMIC DNA]</scope>
    <source>
        <strain evidence="2">JS280</strain>
    </source>
</reference>
<dbReference type="AlphaFoldDB" id="A0A3Q9UIJ7"/>
<sequence length="195" mass="22059">MGDNGWARIGTGSEEATMVLGRRRAGQAINIYFDIDGVLNLYGRDPRPDSPDDQDLWGSYRSQSMMVTYSPDMIERLNTVLEDPEVTPYWLTTWESQAGWFGAHVGLRDAREWTWLPAVGMSSAGQWQKFASIRRHVRTTRPSMAIWFDDDLAIQDDARAWADRTGFVHAQSPEPRIGLRPSDVDRLADLVGSAR</sequence>
<dbReference type="Proteomes" id="UP000285875">
    <property type="component" value="Chromosome"/>
</dbReference>
<dbReference type="EMBL" id="CP025570">
    <property type="protein sequence ID" value="AZZ39058.1"/>
    <property type="molecule type" value="Genomic_DNA"/>
</dbReference>
<evidence type="ECO:0000313" key="1">
    <source>
        <dbReference type="EMBL" id="AZZ39058.1"/>
    </source>
</evidence>
<name>A0A3Q9UIJ7_9ACTN</name>
<accession>A0A3Q9UIJ7</accession>